<dbReference type="PANTHER" id="PTHR23507">
    <property type="entry name" value="ZGC:174356"/>
    <property type="match status" value="1"/>
</dbReference>
<proteinExistence type="predicted"/>
<dbReference type="InterPro" id="IPR020846">
    <property type="entry name" value="MFS_dom"/>
</dbReference>
<gene>
    <name evidence="8" type="ORF">FSP39_010055</name>
</gene>
<accession>A0AA88YB27</accession>
<dbReference type="Gene3D" id="1.20.1250.20">
    <property type="entry name" value="MFS general substrate transporter like domains"/>
    <property type="match status" value="1"/>
</dbReference>
<feature type="transmembrane region" description="Helical" evidence="6">
    <location>
        <begin position="241"/>
        <end position="262"/>
    </location>
</feature>
<feature type="domain" description="Major facilitator superfamily (MFS) profile" evidence="7">
    <location>
        <begin position="45"/>
        <end position="485"/>
    </location>
</feature>
<feature type="compositionally biased region" description="Basic and acidic residues" evidence="5">
    <location>
        <begin position="14"/>
        <end position="28"/>
    </location>
</feature>
<keyword evidence="2 6" id="KW-0812">Transmembrane</keyword>
<dbReference type="AlphaFoldDB" id="A0AA88YB27"/>
<dbReference type="Pfam" id="PF07690">
    <property type="entry name" value="MFS_1"/>
    <property type="match status" value="1"/>
</dbReference>
<organism evidence="8 9">
    <name type="scientific">Pinctada imbricata</name>
    <name type="common">Atlantic pearl-oyster</name>
    <name type="synonym">Pinctada martensii</name>
    <dbReference type="NCBI Taxonomy" id="66713"/>
    <lineage>
        <taxon>Eukaryota</taxon>
        <taxon>Metazoa</taxon>
        <taxon>Spiralia</taxon>
        <taxon>Lophotrochozoa</taxon>
        <taxon>Mollusca</taxon>
        <taxon>Bivalvia</taxon>
        <taxon>Autobranchia</taxon>
        <taxon>Pteriomorphia</taxon>
        <taxon>Pterioida</taxon>
        <taxon>Pterioidea</taxon>
        <taxon>Pteriidae</taxon>
        <taxon>Pinctada</taxon>
    </lineage>
</organism>
<evidence type="ECO:0000256" key="3">
    <source>
        <dbReference type="ARBA" id="ARBA00022989"/>
    </source>
</evidence>
<evidence type="ECO:0000313" key="8">
    <source>
        <dbReference type="EMBL" id="KAK3093015.1"/>
    </source>
</evidence>
<dbReference type="PANTHER" id="PTHR23507:SF1">
    <property type="entry name" value="FI18259P1-RELATED"/>
    <property type="match status" value="1"/>
</dbReference>
<keyword evidence="4 6" id="KW-0472">Membrane</keyword>
<evidence type="ECO:0000256" key="5">
    <source>
        <dbReference type="SAM" id="MobiDB-lite"/>
    </source>
</evidence>
<evidence type="ECO:0000256" key="4">
    <source>
        <dbReference type="ARBA" id="ARBA00023136"/>
    </source>
</evidence>
<evidence type="ECO:0000256" key="2">
    <source>
        <dbReference type="ARBA" id="ARBA00022692"/>
    </source>
</evidence>
<dbReference type="GO" id="GO:0016020">
    <property type="term" value="C:membrane"/>
    <property type="evidence" value="ECO:0007669"/>
    <property type="project" value="UniProtKB-SubCell"/>
</dbReference>
<feature type="transmembrane region" description="Helical" evidence="6">
    <location>
        <begin position="457"/>
        <end position="483"/>
    </location>
</feature>
<evidence type="ECO:0000256" key="6">
    <source>
        <dbReference type="SAM" id="Phobius"/>
    </source>
</evidence>
<protein>
    <recommendedName>
        <fullName evidence="7">Major facilitator superfamily (MFS) profile domain-containing protein</fullName>
    </recommendedName>
</protein>
<feature type="transmembrane region" description="Helical" evidence="6">
    <location>
        <begin position="371"/>
        <end position="389"/>
    </location>
</feature>
<comment type="caution">
    <text evidence="8">The sequence shown here is derived from an EMBL/GenBank/DDBJ whole genome shotgun (WGS) entry which is preliminary data.</text>
</comment>
<dbReference type="InterPro" id="IPR011701">
    <property type="entry name" value="MFS"/>
</dbReference>
<feature type="region of interest" description="Disordered" evidence="5">
    <location>
        <begin position="1"/>
        <end position="37"/>
    </location>
</feature>
<dbReference type="PROSITE" id="PS50850">
    <property type="entry name" value="MFS"/>
    <property type="match status" value="1"/>
</dbReference>
<feature type="transmembrane region" description="Helical" evidence="6">
    <location>
        <begin position="395"/>
        <end position="416"/>
    </location>
</feature>
<feature type="transmembrane region" description="Helical" evidence="6">
    <location>
        <begin position="213"/>
        <end position="235"/>
    </location>
</feature>
<dbReference type="InterPro" id="IPR036259">
    <property type="entry name" value="MFS_trans_sf"/>
</dbReference>
<sequence>MSLYEELDPSHANMQEKKKLLHDSDKTPGDTLPPAEEKKEGLPFSLYLVGAVAFVHMFSFVIVMFDLNQYGYEAFRKIDFPNATVNNTEQGKSACDAQTNTTEYQMEQTIQEDVSQWSVYTSLSSGIPAIVSASLVSAMSDRFGRKYCLLLPLIGNLVKNVLMSVAVEFDMNIQLFNVFLFIEGCTGSWVATVALSCSYIADVTNGKNRSFGIAVLGLFVGTGFLVATLVSGYLIKWFGFAIPMIVAGGFDVLVMLLLIFGVKESLKEENKAKSVNPLKQLRAALDFYVTKEKPGSPGKRWKFIMYIAAFNLITFGTLGKTNVEIFYQLGLPFCWDSVDISNFGTVRSVVQEVFGLIMIKVFQCCMSDELIAVLGTVSAGAYFVMEGFATNTFQLYMVPVVGSLGIIEVSMIRSLISKMAPADKQGAVFASIAFFENICTMVGSVAGGAIYSATVGFFRGFAFFVMAGYNAIALLLLIVLYIASKREVTEYEELIVHDPEEEKKAWED</sequence>
<dbReference type="Proteomes" id="UP001186944">
    <property type="component" value="Unassembled WGS sequence"/>
</dbReference>
<evidence type="ECO:0000259" key="7">
    <source>
        <dbReference type="PROSITE" id="PS50850"/>
    </source>
</evidence>
<feature type="transmembrane region" description="Helical" evidence="6">
    <location>
        <begin position="147"/>
        <end position="167"/>
    </location>
</feature>
<evidence type="ECO:0000256" key="1">
    <source>
        <dbReference type="ARBA" id="ARBA00004141"/>
    </source>
</evidence>
<name>A0AA88YB27_PINIB</name>
<reference evidence="8" key="1">
    <citation type="submission" date="2019-08" db="EMBL/GenBank/DDBJ databases">
        <title>The improved chromosome-level genome for the pearl oyster Pinctada fucata martensii using PacBio sequencing and Hi-C.</title>
        <authorList>
            <person name="Zheng Z."/>
        </authorList>
    </citation>
    <scope>NUCLEOTIDE SEQUENCE</scope>
    <source>
        <strain evidence="8">ZZ-2019</strain>
        <tissue evidence="8">Adductor muscle</tissue>
    </source>
</reference>
<dbReference type="EMBL" id="VSWD01000009">
    <property type="protein sequence ID" value="KAK3093015.1"/>
    <property type="molecule type" value="Genomic_DNA"/>
</dbReference>
<evidence type="ECO:0000313" key="9">
    <source>
        <dbReference type="Proteomes" id="UP001186944"/>
    </source>
</evidence>
<feature type="transmembrane region" description="Helical" evidence="6">
    <location>
        <begin position="44"/>
        <end position="67"/>
    </location>
</feature>
<dbReference type="GO" id="GO:0022857">
    <property type="term" value="F:transmembrane transporter activity"/>
    <property type="evidence" value="ECO:0007669"/>
    <property type="project" value="InterPro"/>
</dbReference>
<feature type="transmembrane region" description="Helical" evidence="6">
    <location>
        <begin position="179"/>
        <end position="201"/>
    </location>
</feature>
<keyword evidence="3 6" id="KW-1133">Transmembrane helix</keyword>
<keyword evidence="9" id="KW-1185">Reference proteome</keyword>
<dbReference type="SUPFAM" id="SSF103473">
    <property type="entry name" value="MFS general substrate transporter"/>
    <property type="match status" value="1"/>
</dbReference>
<feature type="transmembrane region" description="Helical" evidence="6">
    <location>
        <begin position="428"/>
        <end position="451"/>
    </location>
</feature>
<comment type="subcellular location">
    <subcellularLocation>
        <location evidence="1">Membrane</location>
        <topology evidence="1">Multi-pass membrane protein</topology>
    </subcellularLocation>
</comment>